<dbReference type="EMBL" id="JAHRIP010067564">
    <property type="protein sequence ID" value="MEQ2307658.1"/>
    <property type="molecule type" value="Genomic_DNA"/>
</dbReference>
<keyword evidence="2" id="KW-1185">Reference proteome</keyword>
<proteinExistence type="predicted"/>
<name>A0ABV0ZN36_9TELE</name>
<accession>A0ABV0ZN36</accession>
<dbReference type="Proteomes" id="UP001469553">
    <property type="component" value="Unassembled WGS sequence"/>
</dbReference>
<organism evidence="1 2">
    <name type="scientific">Ameca splendens</name>
    <dbReference type="NCBI Taxonomy" id="208324"/>
    <lineage>
        <taxon>Eukaryota</taxon>
        <taxon>Metazoa</taxon>
        <taxon>Chordata</taxon>
        <taxon>Craniata</taxon>
        <taxon>Vertebrata</taxon>
        <taxon>Euteleostomi</taxon>
        <taxon>Actinopterygii</taxon>
        <taxon>Neopterygii</taxon>
        <taxon>Teleostei</taxon>
        <taxon>Neoteleostei</taxon>
        <taxon>Acanthomorphata</taxon>
        <taxon>Ovalentaria</taxon>
        <taxon>Atherinomorphae</taxon>
        <taxon>Cyprinodontiformes</taxon>
        <taxon>Goodeidae</taxon>
        <taxon>Ameca</taxon>
    </lineage>
</organism>
<feature type="non-terminal residue" evidence="1">
    <location>
        <position position="1"/>
    </location>
</feature>
<reference evidence="1 2" key="1">
    <citation type="submission" date="2021-06" db="EMBL/GenBank/DDBJ databases">
        <authorList>
            <person name="Palmer J.M."/>
        </authorList>
    </citation>
    <scope>NUCLEOTIDE SEQUENCE [LARGE SCALE GENOMIC DNA]</scope>
    <source>
        <strain evidence="1 2">AS_MEX2019</strain>
        <tissue evidence="1">Muscle</tissue>
    </source>
</reference>
<comment type="caution">
    <text evidence="1">The sequence shown here is derived from an EMBL/GenBank/DDBJ whole genome shotgun (WGS) entry which is preliminary data.</text>
</comment>
<evidence type="ECO:0000313" key="1">
    <source>
        <dbReference type="EMBL" id="MEQ2307658.1"/>
    </source>
</evidence>
<gene>
    <name evidence="1" type="ORF">AMECASPLE_020624</name>
</gene>
<sequence>IGSNICIVGGELRGKWWAHWWMASRLLFGLGPTGSRKEQPSHQALSDESRLQAWLHGGTPAPPYQVASHASILWSS</sequence>
<protein>
    <submittedName>
        <fullName evidence="1">Uncharacterized protein</fullName>
    </submittedName>
</protein>
<evidence type="ECO:0000313" key="2">
    <source>
        <dbReference type="Proteomes" id="UP001469553"/>
    </source>
</evidence>